<feature type="domain" description="RNA polymerase sigma-70 region 2" evidence="5">
    <location>
        <begin position="13"/>
        <end position="77"/>
    </location>
</feature>
<protein>
    <submittedName>
        <fullName evidence="7">RNA polymerase sigma factor</fullName>
    </submittedName>
</protein>
<evidence type="ECO:0000256" key="4">
    <source>
        <dbReference type="ARBA" id="ARBA00023163"/>
    </source>
</evidence>
<dbReference type="InterPro" id="IPR039425">
    <property type="entry name" value="RNA_pol_sigma-70-like"/>
</dbReference>
<dbReference type="SUPFAM" id="SSF88659">
    <property type="entry name" value="Sigma3 and sigma4 domains of RNA polymerase sigma factors"/>
    <property type="match status" value="1"/>
</dbReference>
<dbReference type="Pfam" id="PF08281">
    <property type="entry name" value="Sigma70_r4_2"/>
    <property type="match status" value="1"/>
</dbReference>
<comment type="similarity">
    <text evidence="1">Belongs to the sigma-70 factor family. ECF subfamily.</text>
</comment>
<dbReference type="Gene3D" id="1.10.10.10">
    <property type="entry name" value="Winged helix-like DNA-binding domain superfamily/Winged helix DNA-binding domain"/>
    <property type="match status" value="1"/>
</dbReference>
<sequence>MSAEAARALITGLVASHGVKLRRFLLLRVRNAADVPDMLQEVYLRMLRVPNVESIRSPEAYLFTVAQHVVQQHSLRQSAAPPSVELSEMLNSARAVPDVDPVLDLDAQQCLEQLQSELDRLSPKLRATFLLHRRDGLSLEEIAERLGISLPMVKKNLMQALVQLRQRLERG</sequence>
<evidence type="ECO:0000259" key="5">
    <source>
        <dbReference type="Pfam" id="PF04542"/>
    </source>
</evidence>
<dbReference type="InterPro" id="IPR013249">
    <property type="entry name" value="RNA_pol_sigma70_r4_t2"/>
</dbReference>
<dbReference type="InterPro" id="IPR007627">
    <property type="entry name" value="RNA_pol_sigma70_r2"/>
</dbReference>
<evidence type="ECO:0000313" key="7">
    <source>
        <dbReference type="EMBL" id="MFC4312804.1"/>
    </source>
</evidence>
<dbReference type="SUPFAM" id="SSF88946">
    <property type="entry name" value="Sigma2 domain of RNA polymerase sigma factors"/>
    <property type="match status" value="1"/>
</dbReference>
<evidence type="ECO:0000256" key="3">
    <source>
        <dbReference type="ARBA" id="ARBA00023082"/>
    </source>
</evidence>
<dbReference type="CDD" id="cd06171">
    <property type="entry name" value="Sigma70_r4"/>
    <property type="match status" value="1"/>
</dbReference>
<dbReference type="InterPro" id="IPR014284">
    <property type="entry name" value="RNA_pol_sigma-70_dom"/>
</dbReference>
<gene>
    <name evidence="7" type="ORF">ACFPN2_27210</name>
</gene>
<dbReference type="RefSeq" id="WP_380602510.1">
    <property type="nucleotide sequence ID" value="NZ_JBHSDU010000014.1"/>
</dbReference>
<proteinExistence type="inferred from homology"/>
<dbReference type="InterPro" id="IPR036388">
    <property type="entry name" value="WH-like_DNA-bd_sf"/>
</dbReference>
<comment type="caution">
    <text evidence="7">The sequence shown here is derived from an EMBL/GenBank/DDBJ whole genome shotgun (WGS) entry which is preliminary data.</text>
</comment>
<dbReference type="InterPro" id="IPR013324">
    <property type="entry name" value="RNA_pol_sigma_r3/r4-like"/>
</dbReference>
<dbReference type="PANTHER" id="PTHR43133">
    <property type="entry name" value="RNA POLYMERASE ECF-TYPE SIGMA FACTO"/>
    <property type="match status" value="1"/>
</dbReference>
<feature type="domain" description="RNA polymerase sigma factor 70 region 4 type 2" evidence="6">
    <location>
        <begin position="112"/>
        <end position="164"/>
    </location>
</feature>
<accession>A0ABV8T2H0</accession>
<dbReference type="PANTHER" id="PTHR43133:SF63">
    <property type="entry name" value="RNA POLYMERASE SIGMA FACTOR FECI-RELATED"/>
    <property type="match status" value="1"/>
</dbReference>
<organism evidence="7 8">
    <name type="scientific">Steroidobacter flavus</name>
    <dbReference type="NCBI Taxonomy" id="1842136"/>
    <lineage>
        <taxon>Bacteria</taxon>
        <taxon>Pseudomonadati</taxon>
        <taxon>Pseudomonadota</taxon>
        <taxon>Gammaproteobacteria</taxon>
        <taxon>Steroidobacterales</taxon>
        <taxon>Steroidobacteraceae</taxon>
        <taxon>Steroidobacter</taxon>
    </lineage>
</organism>
<dbReference type="InterPro" id="IPR013325">
    <property type="entry name" value="RNA_pol_sigma_r2"/>
</dbReference>
<keyword evidence="8" id="KW-1185">Reference proteome</keyword>
<evidence type="ECO:0000259" key="6">
    <source>
        <dbReference type="Pfam" id="PF08281"/>
    </source>
</evidence>
<name>A0ABV8T2H0_9GAMM</name>
<dbReference type="Proteomes" id="UP001595904">
    <property type="component" value="Unassembled WGS sequence"/>
</dbReference>
<keyword evidence="2" id="KW-0805">Transcription regulation</keyword>
<evidence type="ECO:0000256" key="2">
    <source>
        <dbReference type="ARBA" id="ARBA00023015"/>
    </source>
</evidence>
<dbReference type="NCBIfam" id="TIGR02937">
    <property type="entry name" value="sigma70-ECF"/>
    <property type="match status" value="1"/>
</dbReference>
<dbReference type="Gene3D" id="1.10.1740.10">
    <property type="match status" value="1"/>
</dbReference>
<dbReference type="Pfam" id="PF04542">
    <property type="entry name" value="Sigma70_r2"/>
    <property type="match status" value="1"/>
</dbReference>
<dbReference type="EMBL" id="JBHSDU010000014">
    <property type="protein sequence ID" value="MFC4312804.1"/>
    <property type="molecule type" value="Genomic_DNA"/>
</dbReference>
<evidence type="ECO:0000256" key="1">
    <source>
        <dbReference type="ARBA" id="ARBA00010641"/>
    </source>
</evidence>
<keyword evidence="4" id="KW-0804">Transcription</keyword>
<reference evidence="8" key="1">
    <citation type="journal article" date="2019" name="Int. J. Syst. Evol. Microbiol.">
        <title>The Global Catalogue of Microorganisms (GCM) 10K type strain sequencing project: providing services to taxonomists for standard genome sequencing and annotation.</title>
        <authorList>
            <consortium name="The Broad Institute Genomics Platform"/>
            <consortium name="The Broad Institute Genome Sequencing Center for Infectious Disease"/>
            <person name="Wu L."/>
            <person name="Ma J."/>
        </authorList>
    </citation>
    <scope>NUCLEOTIDE SEQUENCE [LARGE SCALE GENOMIC DNA]</scope>
    <source>
        <strain evidence="8">CGMCC 1.10759</strain>
    </source>
</reference>
<keyword evidence="3" id="KW-0731">Sigma factor</keyword>
<evidence type="ECO:0000313" key="8">
    <source>
        <dbReference type="Proteomes" id="UP001595904"/>
    </source>
</evidence>